<dbReference type="OrthoDB" id="5588663at2759"/>
<keyword evidence="9" id="KW-1185">Reference proteome</keyword>
<comment type="caution">
    <text evidence="8">The sequence shown here is derived from an EMBL/GenBank/DDBJ whole genome shotgun (WGS) entry which is preliminary data.</text>
</comment>
<dbReference type="PANTHER" id="PTHR10267">
    <property type="entry name" value="DNA POLYMERASE SUBUNIT GAMMA-1"/>
    <property type="match status" value="1"/>
</dbReference>
<dbReference type="Pfam" id="PF00476">
    <property type="entry name" value="DNA_pol_A"/>
    <property type="match status" value="1"/>
</dbReference>
<dbReference type="PANTHER" id="PTHR10267:SF0">
    <property type="entry name" value="DNA POLYMERASE SUBUNIT GAMMA-1"/>
    <property type="match status" value="1"/>
</dbReference>
<dbReference type="Gene3D" id="1.10.150.20">
    <property type="entry name" value="5' to 3' exonuclease, C-terminal subdomain"/>
    <property type="match status" value="1"/>
</dbReference>
<dbReference type="SUPFAM" id="SSF56672">
    <property type="entry name" value="DNA/RNA polymerases"/>
    <property type="match status" value="1"/>
</dbReference>
<evidence type="ECO:0000256" key="2">
    <source>
        <dbReference type="ARBA" id="ARBA00022679"/>
    </source>
</evidence>
<evidence type="ECO:0000256" key="4">
    <source>
        <dbReference type="ARBA" id="ARBA00022932"/>
    </source>
</evidence>
<dbReference type="Proteomes" id="UP000215902">
    <property type="component" value="Unassembled WGS sequence"/>
</dbReference>
<dbReference type="PRINTS" id="PR00867">
    <property type="entry name" value="DNAPOLG"/>
</dbReference>
<dbReference type="InterPro" id="IPR043502">
    <property type="entry name" value="DNA/RNA_pol_sf"/>
</dbReference>
<dbReference type="STRING" id="282301.A0A267ER16"/>
<keyword evidence="2" id="KW-0808">Transferase</keyword>
<name>A0A267ER16_9PLAT</name>
<evidence type="ECO:0000313" key="8">
    <source>
        <dbReference type="EMBL" id="PAA63980.1"/>
    </source>
</evidence>
<dbReference type="InterPro" id="IPR002297">
    <property type="entry name" value="DNA-dir_DNA_pol_A_mt"/>
</dbReference>
<evidence type="ECO:0000256" key="3">
    <source>
        <dbReference type="ARBA" id="ARBA00022695"/>
    </source>
</evidence>
<evidence type="ECO:0000256" key="6">
    <source>
        <dbReference type="SAM" id="MobiDB-lite"/>
    </source>
</evidence>
<proteinExistence type="predicted"/>
<dbReference type="PROSITE" id="PS00447">
    <property type="entry name" value="DNA_POLYMERASE_A"/>
    <property type="match status" value="1"/>
</dbReference>
<keyword evidence="3" id="KW-0548">Nucleotidyltransferase</keyword>
<gene>
    <name evidence="8" type="ORF">BOX15_Mlig031054g1</name>
</gene>
<protein>
    <recommendedName>
        <fullName evidence="1">DNA-directed DNA polymerase</fullName>
        <ecNumber evidence="1">2.7.7.7</ecNumber>
    </recommendedName>
    <alternativeName>
        <fullName evidence="5">Mitochondrial DNA polymerase catalytic subunit</fullName>
    </alternativeName>
</protein>
<dbReference type="Pfam" id="PF18136">
    <property type="entry name" value="DNApol_Exo"/>
    <property type="match status" value="1"/>
</dbReference>
<dbReference type="InterPro" id="IPR041336">
    <property type="entry name" value="DNApol_Exo"/>
</dbReference>
<dbReference type="EC" id="2.7.7.7" evidence="1"/>
<dbReference type="InterPro" id="IPR019760">
    <property type="entry name" value="DNA-dir_DNA_pol_A_CS"/>
</dbReference>
<dbReference type="GO" id="GO:0003677">
    <property type="term" value="F:DNA binding"/>
    <property type="evidence" value="ECO:0007669"/>
    <property type="project" value="InterPro"/>
</dbReference>
<dbReference type="Gene3D" id="3.30.420.390">
    <property type="match status" value="2"/>
</dbReference>
<accession>A0A267ER16</accession>
<evidence type="ECO:0000313" key="9">
    <source>
        <dbReference type="Proteomes" id="UP000215902"/>
    </source>
</evidence>
<dbReference type="GO" id="GO:0005760">
    <property type="term" value="C:gamma DNA polymerase complex"/>
    <property type="evidence" value="ECO:0007669"/>
    <property type="project" value="InterPro"/>
</dbReference>
<dbReference type="GO" id="GO:0008408">
    <property type="term" value="F:3'-5' exonuclease activity"/>
    <property type="evidence" value="ECO:0007669"/>
    <property type="project" value="TreeGrafter"/>
</dbReference>
<dbReference type="GO" id="GO:0006264">
    <property type="term" value="P:mitochondrial DNA replication"/>
    <property type="evidence" value="ECO:0007669"/>
    <property type="project" value="TreeGrafter"/>
</dbReference>
<dbReference type="InterPro" id="IPR001098">
    <property type="entry name" value="DNA-dir_DNA_pol_A_palm_dom"/>
</dbReference>
<dbReference type="Gene3D" id="3.30.70.370">
    <property type="match status" value="1"/>
</dbReference>
<evidence type="ECO:0000259" key="7">
    <source>
        <dbReference type="SMART" id="SM00482"/>
    </source>
</evidence>
<keyword evidence="4" id="KW-0239">DNA-directed DNA polymerase</keyword>
<dbReference type="EMBL" id="NIVC01001795">
    <property type="protein sequence ID" value="PAA63980.1"/>
    <property type="molecule type" value="Genomic_DNA"/>
</dbReference>
<sequence length="1151" mass="125991">MQLLSSQRLLAKLLKRFKSVEAAATATATSSSAADAAAPADFEPPTFNEVGIQLLSRDLQRALFGGQEGAGGSRDASKRQRPPPAAAVAHLKRHGIPLEQSLASASAGSHASVIRCPLPPLEGGAGIEEHFRRIAEEQVAPYRRLIDALASARTSKAGPPAKDAWPMPSGPGWHRLLCSGNSAAAARLEPVTCPGGDAFVFDTENVLAVGQAPVMAVAFGLEGWYCWCSPMLFSGPPVADDELAPEHLVPMYGPGDDPDRPRLIAGHFVAFDRAKIKEEYSLQRTGSRFLDTMSLHIGMRGLTSNQRTLKLMAKRGRFANKRWAEYQRDRKQRGADSVDEDNFGRLAWVSDSALNNLADVFALCTGEDAEADAKLELRDYFVSGSLADVRDRLRKLLAYCARDVWMTHRVLARQWKDFDKHFPSPVTLGGLLEMGSVLLPTNSSWDKYRRLSQTVYDRLQDGQRQTLQRLADEAVKKFANGGHELDPWLWDLDWSVGKSKTGLPKWYRDLVPKPVEKNAAQGASLITAQMRVAPKLLRLTWRGFPLHHDSELKWGRLVPGRNPSPAEADPRYFNPDNGRLLSDQPAIKTVAAGSSELRFPLAAYCRACLPSLLRCLRQHELLDQQQQRRRQRQAWWRRFSADLAGSLRMLPVDEIGRAELEAALTAMESGAAGDDGEGGREAGKEEYDWERHLPCALTATPLAEGAAFKRAANPSIDACWFCALPHPQGTSVGNPLSKSFLAAIDAGLLCSDRPEVGELLRMHARCTYWQGASKRVNSQLALPLVHGGEGGGIRLILPQVVAMGTVSRRAVEPLWLTASNARPDRLGSELKAMVQPPPGYRLVGADVDSQELWIASMAGDAEFDDDVGGGNGERRRIHGATAVSWMSLRGSKAEGTDLHSVSARLINVSREHAKVLNYARFYGSGAGNIAKLLCQFDPGIDKQLAMDKARKLLRETKGSRSGGVWRGGSESFLFNHMERIAGLQSPRTPFLGAALSCALRAGSTGGDFATSRINWVIQSSAVDYLHCLLVACRWLTAKYGIDARFAISIHDEVRYLVRDSDTMRFALALQLANLLTRAFFASRLGFRDLPQSVAFFSGVDIDSCMRKDPLDDCVTPSNSAGLRLEYGIEPGVTLDIEKILQATGGRLDKSA</sequence>
<evidence type="ECO:0000256" key="5">
    <source>
        <dbReference type="ARBA" id="ARBA00031966"/>
    </source>
</evidence>
<dbReference type="GO" id="GO:0003887">
    <property type="term" value="F:DNA-directed DNA polymerase activity"/>
    <property type="evidence" value="ECO:0007669"/>
    <property type="project" value="UniProtKB-KW"/>
</dbReference>
<dbReference type="SMART" id="SM00482">
    <property type="entry name" value="POLAc"/>
    <property type="match status" value="1"/>
</dbReference>
<organism evidence="8 9">
    <name type="scientific">Macrostomum lignano</name>
    <dbReference type="NCBI Taxonomy" id="282301"/>
    <lineage>
        <taxon>Eukaryota</taxon>
        <taxon>Metazoa</taxon>
        <taxon>Spiralia</taxon>
        <taxon>Lophotrochozoa</taxon>
        <taxon>Platyhelminthes</taxon>
        <taxon>Rhabditophora</taxon>
        <taxon>Macrostomorpha</taxon>
        <taxon>Macrostomida</taxon>
        <taxon>Macrostomidae</taxon>
        <taxon>Macrostomum</taxon>
    </lineage>
</organism>
<evidence type="ECO:0000256" key="1">
    <source>
        <dbReference type="ARBA" id="ARBA00012417"/>
    </source>
</evidence>
<dbReference type="AlphaFoldDB" id="A0A267ER16"/>
<feature type="region of interest" description="Disordered" evidence="6">
    <location>
        <begin position="65"/>
        <end position="87"/>
    </location>
</feature>
<feature type="domain" description="DNA-directed DNA polymerase family A palm" evidence="7">
    <location>
        <begin position="827"/>
        <end position="1061"/>
    </location>
</feature>
<reference evidence="8 9" key="1">
    <citation type="submission" date="2017-06" db="EMBL/GenBank/DDBJ databases">
        <title>A platform for efficient transgenesis in Macrostomum lignano, a flatworm model organism for stem cell research.</title>
        <authorList>
            <person name="Berezikov E."/>
        </authorList>
    </citation>
    <scope>NUCLEOTIDE SEQUENCE [LARGE SCALE GENOMIC DNA]</scope>
    <source>
        <strain evidence="8">DV1</strain>
        <tissue evidence="8">Whole organism</tissue>
    </source>
</reference>